<dbReference type="Proteomes" id="UP001157160">
    <property type="component" value="Unassembled WGS sequence"/>
</dbReference>
<dbReference type="PANTHER" id="PTHR33164:SF43">
    <property type="entry name" value="HTH-TYPE TRANSCRIPTIONAL REPRESSOR YETL"/>
    <property type="match status" value="1"/>
</dbReference>
<feature type="domain" description="HTH marR-type" evidence="1">
    <location>
        <begin position="31"/>
        <end position="132"/>
    </location>
</feature>
<dbReference type="GO" id="GO:0003700">
    <property type="term" value="F:DNA-binding transcription factor activity"/>
    <property type="evidence" value="ECO:0007669"/>
    <property type="project" value="InterPro"/>
</dbReference>
<dbReference type="InterPro" id="IPR036390">
    <property type="entry name" value="WH_DNA-bd_sf"/>
</dbReference>
<dbReference type="InterPro" id="IPR036388">
    <property type="entry name" value="WH-like_DNA-bd_sf"/>
</dbReference>
<dbReference type="InterPro" id="IPR039422">
    <property type="entry name" value="MarR/SlyA-like"/>
</dbReference>
<evidence type="ECO:0000259" key="1">
    <source>
        <dbReference type="SMART" id="SM00347"/>
    </source>
</evidence>
<accession>A0AA37UKT8</accession>
<dbReference type="GO" id="GO:0006950">
    <property type="term" value="P:response to stress"/>
    <property type="evidence" value="ECO:0007669"/>
    <property type="project" value="TreeGrafter"/>
</dbReference>
<name>A0AA37UKT8_9MICO</name>
<dbReference type="Pfam" id="PF12802">
    <property type="entry name" value="MarR_2"/>
    <property type="match status" value="1"/>
</dbReference>
<dbReference type="InterPro" id="IPR000835">
    <property type="entry name" value="HTH_MarR-typ"/>
</dbReference>
<proteinExistence type="predicted"/>
<dbReference type="PANTHER" id="PTHR33164">
    <property type="entry name" value="TRANSCRIPTIONAL REGULATOR, MARR FAMILY"/>
    <property type="match status" value="1"/>
</dbReference>
<dbReference type="AlphaFoldDB" id="A0AA37UKT8"/>
<dbReference type="RefSeq" id="WP_284233732.1">
    <property type="nucleotide sequence ID" value="NZ_BSUL01000001.1"/>
</dbReference>
<gene>
    <name evidence="2" type="ORF">GCM10025874_27810</name>
</gene>
<evidence type="ECO:0000313" key="3">
    <source>
        <dbReference type="Proteomes" id="UP001157160"/>
    </source>
</evidence>
<dbReference type="EMBL" id="BSUL01000001">
    <property type="protein sequence ID" value="GMA29528.1"/>
    <property type="molecule type" value="Genomic_DNA"/>
</dbReference>
<organism evidence="2 3">
    <name type="scientific">Arenivirga flava</name>
    <dbReference type="NCBI Taxonomy" id="1930060"/>
    <lineage>
        <taxon>Bacteria</taxon>
        <taxon>Bacillati</taxon>
        <taxon>Actinomycetota</taxon>
        <taxon>Actinomycetes</taxon>
        <taxon>Micrococcales</taxon>
        <taxon>Microbacteriaceae</taxon>
        <taxon>Arenivirga</taxon>
    </lineage>
</organism>
<comment type="caution">
    <text evidence="2">The sequence shown here is derived from an EMBL/GenBank/DDBJ whole genome shotgun (WGS) entry which is preliminary data.</text>
</comment>
<evidence type="ECO:0000313" key="2">
    <source>
        <dbReference type="EMBL" id="GMA29528.1"/>
    </source>
</evidence>
<keyword evidence="3" id="KW-1185">Reference proteome</keyword>
<sequence length="152" mass="16799">MTTTLTEPHAQRAADAIEELRRAEAQLSRRRQTACGPGDTERIAMRFILEQADAEQPVTPRDLADHLGVTSASVTALLDRLRDGQMIEVRPHPSDGRRKLVTPIDRTDDPDLIDPLTAGIRELAADLSDTEAELLAGFMDRITDLVSRECQS</sequence>
<dbReference type="SUPFAM" id="SSF46785">
    <property type="entry name" value="Winged helix' DNA-binding domain"/>
    <property type="match status" value="1"/>
</dbReference>
<dbReference type="SMART" id="SM00347">
    <property type="entry name" value="HTH_MARR"/>
    <property type="match status" value="1"/>
</dbReference>
<reference evidence="2 3" key="1">
    <citation type="journal article" date="2014" name="Int. J. Syst. Evol. Microbiol.">
        <title>Complete genome sequence of Corynebacterium casei LMG S-19264T (=DSM 44701T), isolated from a smear-ripened cheese.</title>
        <authorList>
            <consortium name="US DOE Joint Genome Institute (JGI-PGF)"/>
            <person name="Walter F."/>
            <person name="Albersmeier A."/>
            <person name="Kalinowski J."/>
            <person name="Ruckert C."/>
        </authorList>
    </citation>
    <scope>NUCLEOTIDE SEQUENCE [LARGE SCALE GENOMIC DNA]</scope>
    <source>
        <strain evidence="2 3">NBRC 112289</strain>
    </source>
</reference>
<dbReference type="Gene3D" id="1.10.10.10">
    <property type="entry name" value="Winged helix-like DNA-binding domain superfamily/Winged helix DNA-binding domain"/>
    <property type="match status" value="1"/>
</dbReference>
<protein>
    <recommendedName>
        <fullName evidence="1">HTH marR-type domain-containing protein</fullName>
    </recommendedName>
</protein>